<dbReference type="Gene3D" id="3.40.50.300">
    <property type="entry name" value="P-loop containing nucleotide triphosphate hydrolases"/>
    <property type="match status" value="1"/>
</dbReference>
<evidence type="ECO:0000313" key="2">
    <source>
        <dbReference type="Proteomes" id="UP001501690"/>
    </source>
</evidence>
<dbReference type="InterPro" id="IPR027417">
    <property type="entry name" value="P-loop_NTPase"/>
</dbReference>
<sequence>MAGARSRADARRARQASAEAVNDGFERIVAQLQPDAIRHERESAPEKPWKIRAAAWIASHSNGTRAVERLRQMPIRAIVGANGSGKSLCALRSLLPSLDAGRTVYSTVPLYDAATGDLHPSYRRFESWEQLMHAEHADFFADEISGIASSRDHNNLHSEVINRLHQLRKVDVTFCWTAPAWRRADLSLREVTWSVTECRGYLPDNSGAHQADGSVLWAPRRLFRFTTYSMRDFDEWSAGKRDRVSPEFAEWFAGTGSREFESYRTLDAVDRIEAFDPRACPECGKTRRVEYCRGHEEMERG</sequence>
<accession>A0ABN2I588</accession>
<comment type="caution">
    <text evidence="1">The sequence shown here is derived from an EMBL/GenBank/DDBJ whole genome shotgun (WGS) entry which is preliminary data.</text>
</comment>
<dbReference type="Proteomes" id="UP001501690">
    <property type="component" value="Unassembled WGS sequence"/>
</dbReference>
<reference evidence="1 2" key="1">
    <citation type="journal article" date="2019" name="Int. J. Syst. Evol. Microbiol.">
        <title>The Global Catalogue of Microorganisms (GCM) 10K type strain sequencing project: providing services to taxonomists for standard genome sequencing and annotation.</title>
        <authorList>
            <consortium name="The Broad Institute Genomics Platform"/>
            <consortium name="The Broad Institute Genome Sequencing Center for Infectious Disease"/>
            <person name="Wu L."/>
            <person name="Ma J."/>
        </authorList>
    </citation>
    <scope>NUCLEOTIDE SEQUENCE [LARGE SCALE GENOMIC DNA]</scope>
    <source>
        <strain evidence="1 2">JCM 15577</strain>
    </source>
</reference>
<keyword evidence="2" id="KW-1185">Reference proteome</keyword>
<proteinExistence type="predicted"/>
<organism evidence="1 2">
    <name type="scientific">Microbacterium sediminicola</name>
    <dbReference type="NCBI Taxonomy" id="415210"/>
    <lineage>
        <taxon>Bacteria</taxon>
        <taxon>Bacillati</taxon>
        <taxon>Actinomycetota</taxon>
        <taxon>Actinomycetes</taxon>
        <taxon>Micrococcales</taxon>
        <taxon>Microbacteriaceae</taxon>
        <taxon>Microbacterium</taxon>
    </lineage>
</organism>
<protein>
    <submittedName>
        <fullName evidence="1">Uncharacterized protein</fullName>
    </submittedName>
</protein>
<dbReference type="EMBL" id="BAAAPL010000001">
    <property type="protein sequence ID" value="GAA1698896.1"/>
    <property type="molecule type" value="Genomic_DNA"/>
</dbReference>
<gene>
    <name evidence="1" type="ORF">GCM10009808_15500</name>
</gene>
<evidence type="ECO:0000313" key="1">
    <source>
        <dbReference type="EMBL" id="GAA1698896.1"/>
    </source>
</evidence>
<dbReference type="RefSeq" id="WP_344071109.1">
    <property type="nucleotide sequence ID" value="NZ_BAAAPL010000001.1"/>
</dbReference>
<name>A0ABN2I588_9MICO</name>